<feature type="domain" description="DUF6443" evidence="2">
    <location>
        <begin position="1248"/>
        <end position="1389"/>
    </location>
</feature>
<feature type="chain" id="PRO_5013200640" evidence="1">
    <location>
        <begin position="25"/>
        <end position="1495"/>
    </location>
</feature>
<keyword evidence="1" id="KW-0732">Signal</keyword>
<evidence type="ECO:0000259" key="2">
    <source>
        <dbReference type="Pfam" id="PF20041"/>
    </source>
</evidence>
<dbReference type="RefSeq" id="WP_143165196.1">
    <property type="nucleotide sequence ID" value="NZ_FQWQ01000007.1"/>
</dbReference>
<accession>A0A1M5XUG0</accession>
<dbReference type="Pfam" id="PF20041">
    <property type="entry name" value="DUF6443"/>
    <property type="match status" value="1"/>
</dbReference>
<dbReference type="STRING" id="947013.SAMN04488109_6838"/>
<keyword evidence="4" id="KW-1185">Reference proteome</keyword>
<gene>
    <name evidence="3" type="ORF">SAMN04488109_6838</name>
</gene>
<sequence length="1495" mass="166141">MKKTPTLTAWCHVLLALLSTTSFAQQAPPIINTLKVIPPSPTAASLGRYGDVPISYYTGGANVSIPLYEIKTKDHTLAIKLDYSSNGFKVAEDASWAGLGWSLFAGGVITRTVKGLDDLNGFYRAPLFPASWDAPYPSQEWNDLLDRMRSIADGQEDSEPDIFSYNFGNYTGKFLIDKEAGGNTARGGNVVKAKSNNLRIEYKYDENVQLYFLATDDRGIKYFFNRQELTVNYDAHVPGYYGTTTSLPNLNDAGIIAGLQGHYNSQVISSWYLTKIESPSGETIDFEYNTSPFSGLSPVSFYEEQFISLPGMVGNGVQSNYHISREMHYQYFLKKIRFQNGYILFNNPATVAAAETARADIEIPAGVTGPTKLRSMEVYDNASVLKKKFIFDYGYFNASPTPDFNSRLRLDKVTEYGADGATAKPAYVFDYFNKDDQFREKISKAIDWFGFYNGKNANVNVLPEITGPDGSIYKGADRTPSLDLNDYLPGVLKAVTYPTGGRSEFQYERATFIQGIIPPKPITVQQTAFYTHVWSSSDECHNSSDVDLCVVPSISDPYVWTVTPEEAVASAYHATIEFSGTHDYSVDNGGGEGYESFPAPDANGNCSSDPLTTCGFLSNMAFVRLEYWSDPNVDLTVPNPPAPTSTVNLNGWPMGDCHCGQSNITLNPGKYRIVVPPNTISRGMSFDATLSYRGFTPQEINLSAAGIRVKSVANYNGTEKTSFKQFVYTDDGTTAGSSTGNLLNPPVISAIVPAVVFIMNAGNNGVEYTNPTFTQMLMRSSASQVAPDFVSGSSLLGHTKVTEIFGEQGEGGKIEYNYKNYAQVASTYPGLPGYSSPENGQLESVLYIDKNGTTIKRIDNVYTELGTSSVDALKVVSRIRNPDFWQTASADVYFYSMPYQNTSSWWELTQRKETEYAGGVANTVTTAYTYGNSGHKLITQEERNQSDGSTLRVTYQRPTDQPNFQSTEAYAKMDELNQIEPVIEEHTLWKPKDGTGFQVIDGHYVIYQNVAGDIVSPSAVYELQKTRPVDEVDLGYDDFQLEFEVDRYDESNGNVLEYHEAYDRPQTFVWGYDGALLVAEAKNAHVDQIFVEGFEEQLGEAFADASGKNLARSGRKVWPSGSYTIPAAFNPPAAYTYSMSYWYYADGGWKFSGEVSFDRNIVSSGTKIDDIRVFPEGAELITYTHDPLTGVTSVTDANAVSRFYTYDAFSRLSVVKDHEGNIERLFDYNYDTQTRPFNYIAVKESLVEGITTETDAATRTIGDITKTNRFFDGLGRPSQIVYQQASPAHDDIVQPIAYDLLGREAVHYLPYVPPQSDGSYKSSSVSAAGVYQNSPHYTFYTQASTTVARDTKPYAQTIFEDSPLNRVLKTGAPGEAFQPQDAEENDHTVKQQYRFNTENEVLLFRYDDVRDKISYQVESATEYYLPNQLKAVVATDAHHYEQVEFTDTSGKLILRKKQYGQEGATKLYAETYFIYDNLGNLITVLSPEAVKLIKH</sequence>
<dbReference type="Proteomes" id="UP000184212">
    <property type="component" value="Unassembled WGS sequence"/>
</dbReference>
<evidence type="ECO:0000313" key="4">
    <source>
        <dbReference type="Proteomes" id="UP000184212"/>
    </source>
</evidence>
<dbReference type="InterPro" id="IPR045619">
    <property type="entry name" value="DUF6443"/>
</dbReference>
<feature type="signal peptide" evidence="1">
    <location>
        <begin position="1"/>
        <end position="24"/>
    </location>
</feature>
<reference evidence="3 4" key="1">
    <citation type="submission" date="2016-11" db="EMBL/GenBank/DDBJ databases">
        <authorList>
            <person name="Jaros S."/>
            <person name="Januszkiewicz K."/>
            <person name="Wedrychowicz H."/>
        </authorList>
    </citation>
    <scope>NUCLEOTIDE SEQUENCE [LARGE SCALE GENOMIC DNA]</scope>
    <source>
        <strain evidence="3 4">DSM 24574</strain>
    </source>
</reference>
<name>A0A1M5XUG0_9BACT</name>
<organism evidence="3 4">
    <name type="scientific">Chryseolinea serpens</name>
    <dbReference type="NCBI Taxonomy" id="947013"/>
    <lineage>
        <taxon>Bacteria</taxon>
        <taxon>Pseudomonadati</taxon>
        <taxon>Bacteroidota</taxon>
        <taxon>Cytophagia</taxon>
        <taxon>Cytophagales</taxon>
        <taxon>Fulvivirgaceae</taxon>
        <taxon>Chryseolinea</taxon>
    </lineage>
</organism>
<protein>
    <submittedName>
        <fullName evidence="3">YD repeat-containing protein</fullName>
    </submittedName>
</protein>
<dbReference type="EMBL" id="FQWQ01000007">
    <property type="protein sequence ID" value="SHI02893.1"/>
    <property type="molecule type" value="Genomic_DNA"/>
</dbReference>
<evidence type="ECO:0000313" key="3">
    <source>
        <dbReference type="EMBL" id="SHI02893.1"/>
    </source>
</evidence>
<evidence type="ECO:0000256" key="1">
    <source>
        <dbReference type="SAM" id="SignalP"/>
    </source>
</evidence>
<proteinExistence type="predicted"/>
<dbReference type="OrthoDB" id="9814627at2"/>